<evidence type="ECO:0000256" key="5">
    <source>
        <dbReference type="ARBA" id="ARBA00022980"/>
    </source>
</evidence>
<feature type="region of interest" description="Disordered" evidence="7">
    <location>
        <begin position="91"/>
        <end position="112"/>
    </location>
</feature>
<dbReference type="Gene3D" id="1.10.8.50">
    <property type="match status" value="2"/>
</dbReference>
<dbReference type="GO" id="GO:0015935">
    <property type="term" value="C:small ribosomal subunit"/>
    <property type="evidence" value="ECO:0007669"/>
    <property type="project" value="TreeGrafter"/>
</dbReference>
<feature type="region of interest" description="Disordered" evidence="7">
    <location>
        <begin position="319"/>
        <end position="354"/>
    </location>
</feature>
<keyword evidence="3" id="KW-0699">rRNA-binding</keyword>
<dbReference type="GO" id="GO:0019843">
    <property type="term" value="F:rRNA binding"/>
    <property type="evidence" value="ECO:0007669"/>
    <property type="project" value="UniProtKB-KW"/>
</dbReference>
<keyword evidence="6" id="KW-0687">Ribonucleoprotein</keyword>
<evidence type="ECO:0000256" key="1">
    <source>
        <dbReference type="ARBA" id="ARBA00008080"/>
    </source>
</evidence>
<dbReference type="InterPro" id="IPR018269">
    <property type="entry name" value="Ribosomal_uS13_CS"/>
</dbReference>
<evidence type="ECO:0000256" key="2">
    <source>
        <dbReference type="ARBA" id="ARBA00011458"/>
    </source>
</evidence>
<name>A0A978V997_ZIZJJ</name>
<dbReference type="EMBL" id="JAEACU010000006">
    <property type="protein sequence ID" value="KAH7524482.1"/>
    <property type="molecule type" value="Genomic_DNA"/>
</dbReference>
<evidence type="ECO:0008006" key="10">
    <source>
        <dbReference type="Google" id="ProtNLM"/>
    </source>
</evidence>
<dbReference type="InterPro" id="IPR010979">
    <property type="entry name" value="Ribosomal_uS13-like_H2TH"/>
</dbReference>
<keyword evidence="4" id="KW-0694">RNA-binding</keyword>
<evidence type="ECO:0000256" key="3">
    <source>
        <dbReference type="ARBA" id="ARBA00022730"/>
    </source>
</evidence>
<organism evidence="8 9">
    <name type="scientific">Ziziphus jujuba var. spinosa</name>
    <dbReference type="NCBI Taxonomy" id="714518"/>
    <lineage>
        <taxon>Eukaryota</taxon>
        <taxon>Viridiplantae</taxon>
        <taxon>Streptophyta</taxon>
        <taxon>Embryophyta</taxon>
        <taxon>Tracheophyta</taxon>
        <taxon>Spermatophyta</taxon>
        <taxon>Magnoliopsida</taxon>
        <taxon>eudicotyledons</taxon>
        <taxon>Gunneridae</taxon>
        <taxon>Pentapetalae</taxon>
        <taxon>rosids</taxon>
        <taxon>fabids</taxon>
        <taxon>Rosales</taxon>
        <taxon>Rhamnaceae</taxon>
        <taxon>Paliureae</taxon>
        <taxon>Ziziphus</taxon>
    </lineage>
</organism>
<dbReference type="Proteomes" id="UP000813462">
    <property type="component" value="Unassembled WGS sequence"/>
</dbReference>
<dbReference type="PANTHER" id="PTHR10871:SF1">
    <property type="entry name" value="SMALL RIBOSOMAL SUBUNIT PROTEIN US13M"/>
    <property type="match status" value="1"/>
</dbReference>
<dbReference type="InterPro" id="IPR027437">
    <property type="entry name" value="Rbsml_uS13_C"/>
</dbReference>
<dbReference type="SUPFAM" id="SSF46946">
    <property type="entry name" value="S13-like H2TH domain"/>
    <property type="match status" value="2"/>
</dbReference>
<dbReference type="GO" id="GO:0003735">
    <property type="term" value="F:structural constituent of ribosome"/>
    <property type="evidence" value="ECO:0007669"/>
    <property type="project" value="InterPro"/>
</dbReference>
<dbReference type="FunFam" id="1.10.8.50:FF:000001">
    <property type="entry name" value="30S ribosomal protein S13"/>
    <property type="match status" value="1"/>
</dbReference>
<dbReference type="Pfam" id="PF00416">
    <property type="entry name" value="Ribosomal_S13"/>
    <property type="match status" value="2"/>
</dbReference>
<protein>
    <recommendedName>
        <fullName evidence="10">30S ribosomal protein S13, chloroplastic</fullName>
    </recommendedName>
</protein>
<reference evidence="8" key="1">
    <citation type="journal article" date="2021" name="Front. Plant Sci.">
        <title>Chromosome-Scale Genome Assembly for Chinese Sour Jujube and Insights Into Its Genome Evolution and Domestication Signature.</title>
        <authorList>
            <person name="Shen L.-Y."/>
            <person name="Luo H."/>
            <person name="Wang X.-L."/>
            <person name="Wang X.-M."/>
            <person name="Qiu X.-J."/>
            <person name="Liu H."/>
            <person name="Zhou S.-S."/>
            <person name="Jia K.-H."/>
            <person name="Nie S."/>
            <person name="Bao Y.-T."/>
            <person name="Zhang R.-G."/>
            <person name="Yun Q.-Z."/>
            <person name="Chai Y.-H."/>
            <person name="Lu J.-Y."/>
            <person name="Li Y."/>
            <person name="Zhao S.-W."/>
            <person name="Mao J.-F."/>
            <person name="Jia S.-G."/>
            <person name="Mao Y.-M."/>
        </authorList>
    </citation>
    <scope>NUCLEOTIDE SEQUENCE</scope>
    <source>
        <strain evidence="8">AT0</strain>
        <tissue evidence="8">Leaf</tissue>
    </source>
</reference>
<gene>
    <name evidence="8" type="ORF">FEM48_Zijuj06G0123900</name>
</gene>
<dbReference type="PANTHER" id="PTHR10871">
    <property type="entry name" value="30S RIBOSOMAL PROTEIN S13/40S RIBOSOMAL PROTEIN S18"/>
    <property type="match status" value="1"/>
</dbReference>
<dbReference type="HAMAP" id="MF_01315">
    <property type="entry name" value="Ribosomal_uS13"/>
    <property type="match status" value="1"/>
</dbReference>
<evidence type="ECO:0000256" key="4">
    <source>
        <dbReference type="ARBA" id="ARBA00022884"/>
    </source>
</evidence>
<feature type="compositionally biased region" description="Low complexity" evidence="7">
    <location>
        <begin position="325"/>
        <end position="342"/>
    </location>
</feature>
<sequence length="518" mass="58186">MESETTREKRTSLLNPNADPYCGGRAHPKAFPPKIDYFVRPPVYPYGSNFTHPFAVSVSRYNCEPDEYQAATLYFQPCPVVEYYDASTQLGTRSSLSSPDGPKSLRKTKTKKLSNSDGVVVSKWMPKGTVGPRALEKKKKNKYCVFKLSSNDTGPSRSIIPFPRDSQELQRSGTTTVMIKNIPNQFRRIELLKILADQCKIENDKAESQSKSFRSEFDFVYLPMDFSTSIALHVVFVGLCFHSLPGVVDLCFAGLDGLSLKCVRVGGVEIPNIKRIEYSLQYIHGVGHSRSRNILSDLRIDNKITKDLSQDELIFVREEKDKPASKPSSSSTQQSQQFQKLSRSGKRPSKMAQTLAMPVSPSLSVICNGRNPNPFSTRLSLPLANPAKVGGLSVKCVRIGGVEVPNNKRIEYSLQYIHGVGRSRSRQILSDLGMENKITKDLSEDELISVREEVSKYMIEGDLRRFNALNIRRLKEIQCYRGIRHIQGLPCRGQRTKNNTRTLKGKRVTIAGKKKAPR</sequence>
<comment type="similarity">
    <text evidence="1">Belongs to the universal ribosomal protein uS13 family.</text>
</comment>
<evidence type="ECO:0000313" key="8">
    <source>
        <dbReference type="EMBL" id="KAH7524482.1"/>
    </source>
</evidence>
<comment type="subunit">
    <text evidence="2">Part of the 30S ribosomal subunit.</text>
</comment>
<dbReference type="InterPro" id="IPR001892">
    <property type="entry name" value="Ribosomal_uS13"/>
</dbReference>
<proteinExistence type="inferred from homology"/>
<dbReference type="PROSITE" id="PS50159">
    <property type="entry name" value="RIBOSOMAL_S13_2"/>
    <property type="match status" value="2"/>
</dbReference>
<evidence type="ECO:0000256" key="7">
    <source>
        <dbReference type="SAM" id="MobiDB-lite"/>
    </source>
</evidence>
<comment type="caution">
    <text evidence="8">The sequence shown here is derived from an EMBL/GenBank/DDBJ whole genome shotgun (WGS) entry which is preliminary data.</text>
</comment>
<dbReference type="GO" id="GO:0005739">
    <property type="term" value="C:mitochondrion"/>
    <property type="evidence" value="ECO:0007669"/>
    <property type="project" value="TreeGrafter"/>
</dbReference>
<dbReference type="GO" id="GO:0006412">
    <property type="term" value="P:translation"/>
    <property type="evidence" value="ECO:0007669"/>
    <property type="project" value="InterPro"/>
</dbReference>
<dbReference type="NCBIfam" id="TIGR03631">
    <property type="entry name" value="uS13_bact"/>
    <property type="match status" value="1"/>
</dbReference>
<dbReference type="InterPro" id="IPR019980">
    <property type="entry name" value="Ribosomal_uS13_bac-type"/>
</dbReference>
<evidence type="ECO:0000256" key="6">
    <source>
        <dbReference type="ARBA" id="ARBA00023274"/>
    </source>
</evidence>
<accession>A0A978V997</accession>
<keyword evidence="5" id="KW-0689">Ribosomal protein</keyword>
<dbReference type="AlphaFoldDB" id="A0A978V997"/>
<dbReference type="Gene3D" id="4.10.910.10">
    <property type="entry name" value="30s ribosomal protein s13, domain 2"/>
    <property type="match status" value="1"/>
</dbReference>
<evidence type="ECO:0000313" key="9">
    <source>
        <dbReference type="Proteomes" id="UP000813462"/>
    </source>
</evidence>
<dbReference type="PROSITE" id="PS00646">
    <property type="entry name" value="RIBOSOMAL_S13_1"/>
    <property type="match status" value="1"/>
</dbReference>